<feature type="transmembrane region" description="Helical" evidence="2">
    <location>
        <begin position="53"/>
        <end position="73"/>
    </location>
</feature>
<name>A0A7W6DEI1_9HYPH</name>
<dbReference type="RefSeq" id="WP_246422919.1">
    <property type="nucleotide sequence ID" value="NZ_JACIEE010000013.1"/>
</dbReference>
<evidence type="ECO:0000313" key="4">
    <source>
        <dbReference type="Proteomes" id="UP000574761"/>
    </source>
</evidence>
<evidence type="ECO:0000256" key="1">
    <source>
        <dbReference type="SAM" id="MobiDB-lite"/>
    </source>
</evidence>
<feature type="compositionally biased region" description="Basic and acidic residues" evidence="1">
    <location>
        <begin position="12"/>
        <end position="24"/>
    </location>
</feature>
<feature type="transmembrane region" description="Helical" evidence="2">
    <location>
        <begin position="289"/>
        <end position="309"/>
    </location>
</feature>
<feature type="region of interest" description="Disordered" evidence="1">
    <location>
        <begin position="1"/>
        <end position="24"/>
    </location>
</feature>
<dbReference type="AlphaFoldDB" id="A0A7W6DEI1"/>
<evidence type="ECO:0000256" key="2">
    <source>
        <dbReference type="SAM" id="Phobius"/>
    </source>
</evidence>
<feature type="transmembrane region" description="Helical" evidence="2">
    <location>
        <begin position="192"/>
        <end position="213"/>
    </location>
</feature>
<gene>
    <name evidence="3" type="ORF">GGQ64_005071</name>
</gene>
<keyword evidence="2" id="KW-0472">Membrane</keyword>
<reference evidence="3 4" key="1">
    <citation type="submission" date="2020-08" db="EMBL/GenBank/DDBJ databases">
        <title>Genomic Encyclopedia of Type Strains, Phase IV (KMG-IV): sequencing the most valuable type-strain genomes for metagenomic binning, comparative biology and taxonomic classification.</title>
        <authorList>
            <person name="Goeker M."/>
        </authorList>
    </citation>
    <scope>NUCLEOTIDE SEQUENCE [LARGE SCALE GENOMIC DNA]</scope>
    <source>
        <strain evidence="3 4">DSM 100211</strain>
    </source>
</reference>
<feature type="transmembrane region" description="Helical" evidence="2">
    <location>
        <begin position="368"/>
        <end position="390"/>
    </location>
</feature>
<organism evidence="3 4">
    <name type="scientific">Mycoplana azooxidifex</name>
    <dbReference type="NCBI Taxonomy" id="1636188"/>
    <lineage>
        <taxon>Bacteria</taxon>
        <taxon>Pseudomonadati</taxon>
        <taxon>Pseudomonadota</taxon>
        <taxon>Alphaproteobacteria</taxon>
        <taxon>Hyphomicrobiales</taxon>
        <taxon>Rhizobiaceae</taxon>
        <taxon>Mycoplana</taxon>
    </lineage>
</organism>
<feature type="transmembrane region" description="Helical" evidence="2">
    <location>
        <begin position="85"/>
        <end position="106"/>
    </location>
</feature>
<feature type="transmembrane region" description="Helical" evidence="2">
    <location>
        <begin position="150"/>
        <end position="172"/>
    </location>
</feature>
<sequence length="408" mass="44474">MNEIAAPAPAKVNEDAPSPRRDPAQSEFLAFHGGPFFELQGRLKLLRQNALRVGSRAALFVALAWSVPFLLGLPRSFSLEHGQGAYLTDFGVWAKFFIGIGAFVLAEYHVEKGLKATLSQLTRAPIIAPTSIPVAAAIVASALRQRDSWGAELACLALAVFASTLSYLNFHTVEVSSWAVEHSLDGNRVTLAGWWSICFSLPLFVFLFLRGAWRHLVWTRMLRKLAKLDLRLVATHPDGKGGLAFLGEYPNAYAIFVFGMSCAIAAAAAKYSHHDDLSMTTLSMVMSGWLAIVISFFAYPLSAFTAPLLRLKEQGLSLLGAQATQYYRSAERKAVGRNVFSDPTPEPDTEFSDPGKLYEATRKLSTLLVTRAAVVPVSAAALIPFAVVGMSKLPYKDVLSVLKKLLLL</sequence>
<proteinExistence type="predicted"/>
<evidence type="ECO:0000313" key="3">
    <source>
        <dbReference type="EMBL" id="MBB3979826.1"/>
    </source>
</evidence>
<dbReference type="EMBL" id="JACIEE010000013">
    <property type="protein sequence ID" value="MBB3979826.1"/>
    <property type="molecule type" value="Genomic_DNA"/>
</dbReference>
<keyword evidence="4" id="KW-1185">Reference proteome</keyword>
<keyword evidence="2" id="KW-0812">Transmembrane</keyword>
<keyword evidence="2" id="KW-1133">Transmembrane helix</keyword>
<feature type="transmembrane region" description="Helical" evidence="2">
    <location>
        <begin position="252"/>
        <end position="269"/>
    </location>
</feature>
<dbReference type="Proteomes" id="UP000574761">
    <property type="component" value="Unassembled WGS sequence"/>
</dbReference>
<comment type="caution">
    <text evidence="3">The sequence shown here is derived from an EMBL/GenBank/DDBJ whole genome shotgun (WGS) entry which is preliminary data.</text>
</comment>
<accession>A0A7W6DEI1</accession>
<protein>
    <submittedName>
        <fullName evidence="3">Uncharacterized protein</fullName>
    </submittedName>
</protein>